<dbReference type="Proteomes" id="UP001174839">
    <property type="component" value="Unassembled WGS sequence"/>
</dbReference>
<sequence length="244" mass="28417">MPPITTLTLFRFKGWRRKFWALSQMGRAPGRLKEVRGLRFFKLLGTGAEGFSTKPDWSVYGLLQVWDGTLAAEAFFNTHTQFQRYRLNSEEYLTLYMRPLRSMGRWNGINPFETDGKPRVENAPLAVITRATIRRKYLRSFWKHVPASQHPLKGKSGLIYAKGIGETPFVDMATFSLWTDEEAMKAYAYGTEAHQKVIRRTRELGWYKEELFARFQPYRVLGSWGDIPNLETFRDMLKKANTSL</sequence>
<dbReference type="EMBL" id="JAUDUY010000002">
    <property type="protein sequence ID" value="MDM9630729.1"/>
    <property type="molecule type" value="Genomic_DNA"/>
</dbReference>
<evidence type="ECO:0000313" key="2">
    <source>
        <dbReference type="Proteomes" id="UP001174839"/>
    </source>
</evidence>
<proteinExistence type="predicted"/>
<dbReference type="InterPro" id="IPR049574">
    <property type="entry name" value="CrtA-like"/>
</dbReference>
<comment type="caution">
    <text evidence="1">The sequence shown here is derived from an EMBL/GenBank/DDBJ whole genome shotgun (WGS) entry which is preliminary data.</text>
</comment>
<keyword evidence="2" id="KW-1185">Reference proteome</keyword>
<name>A0ABT7WD36_9FLAO</name>
<gene>
    <name evidence="1" type="ORF">QU605_04565</name>
</gene>
<evidence type="ECO:0000313" key="1">
    <source>
        <dbReference type="EMBL" id="MDM9630729.1"/>
    </source>
</evidence>
<reference evidence="1" key="1">
    <citation type="submission" date="2023-06" db="EMBL/GenBank/DDBJ databases">
        <title>Robiginitalea aurantiacus sp. nov. and Algoriphagus sediminis sp. nov., isolated from coastal sediment.</title>
        <authorList>
            <person name="Zhou Z.Y."/>
            <person name="An J."/>
            <person name="Jia Y.W."/>
            <person name="Du Z.J."/>
        </authorList>
    </citation>
    <scope>NUCLEOTIDE SEQUENCE</scope>
    <source>
        <strain evidence="1">M39</strain>
    </source>
</reference>
<dbReference type="RefSeq" id="WP_289724098.1">
    <property type="nucleotide sequence ID" value="NZ_JAUDUY010000002.1"/>
</dbReference>
<protein>
    <submittedName>
        <fullName evidence="1">DUF3291 domain-containing protein</fullName>
    </submittedName>
</protein>
<accession>A0ABT7WD36</accession>
<dbReference type="CDD" id="cd21650">
    <property type="entry name" value="CrtA-like"/>
    <property type="match status" value="1"/>
</dbReference>
<organism evidence="1 2">
    <name type="scientific">Robiginitalea aurantiaca</name>
    <dbReference type="NCBI Taxonomy" id="3056915"/>
    <lineage>
        <taxon>Bacteria</taxon>
        <taxon>Pseudomonadati</taxon>
        <taxon>Bacteroidota</taxon>
        <taxon>Flavobacteriia</taxon>
        <taxon>Flavobacteriales</taxon>
        <taxon>Flavobacteriaceae</taxon>
        <taxon>Robiginitalea</taxon>
    </lineage>
</organism>